<evidence type="ECO:0000313" key="1">
    <source>
        <dbReference type="EMBL" id="CEK96979.1"/>
    </source>
</evidence>
<feature type="non-terminal residue" evidence="1">
    <location>
        <position position="1"/>
    </location>
</feature>
<proteinExistence type="predicted"/>
<gene>
    <name evidence="1" type="primary">ORF214237</name>
</gene>
<dbReference type="AlphaFoldDB" id="A0A0B7BUX3"/>
<reference evidence="1" key="1">
    <citation type="submission" date="2014-12" db="EMBL/GenBank/DDBJ databases">
        <title>Insight into the proteome of Arion vulgaris.</title>
        <authorList>
            <person name="Aradska J."/>
            <person name="Bulat T."/>
            <person name="Smidak R."/>
            <person name="Sarate P."/>
            <person name="Gangsoo J."/>
            <person name="Sialana F."/>
            <person name="Bilban M."/>
            <person name="Lubec G."/>
        </authorList>
    </citation>
    <scope>NUCLEOTIDE SEQUENCE</scope>
    <source>
        <tissue evidence="1">Skin</tissue>
    </source>
</reference>
<dbReference type="EMBL" id="HACG01050114">
    <property type="protein sequence ID" value="CEK96979.1"/>
    <property type="molecule type" value="Transcribed_RNA"/>
</dbReference>
<sequence>VYYHIKVNCMKRHNTHMPNPDHGYVSLVVGDCVAGLNSTVTSAHTRDVQQHTTSSDFIQYEFRCSHGAWCSAPD</sequence>
<name>A0A0B7BUX3_9EUPU</name>
<organism evidence="1">
    <name type="scientific">Arion vulgaris</name>
    <dbReference type="NCBI Taxonomy" id="1028688"/>
    <lineage>
        <taxon>Eukaryota</taxon>
        <taxon>Metazoa</taxon>
        <taxon>Spiralia</taxon>
        <taxon>Lophotrochozoa</taxon>
        <taxon>Mollusca</taxon>
        <taxon>Gastropoda</taxon>
        <taxon>Heterobranchia</taxon>
        <taxon>Euthyneura</taxon>
        <taxon>Panpulmonata</taxon>
        <taxon>Eupulmonata</taxon>
        <taxon>Stylommatophora</taxon>
        <taxon>Helicina</taxon>
        <taxon>Arionoidea</taxon>
        <taxon>Arionidae</taxon>
        <taxon>Arion</taxon>
    </lineage>
</organism>
<protein>
    <submittedName>
        <fullName evidence="1">Uncharacterized protein</fullName>
    </submittedName>
</protein>
<accession>A0A0B7BUX3</accession>